<feature type="domain" description="MIR" evidence="2">
    <location>
        <begin position="103"/>
        <end position="157"/>
    </location>
</feature>
<dbReference type="SMART" id="SM00472">
    <property type="entry name" value="MIR"/>
    <property type="match status" value="2"/>
</dbReference>
<dbReference type="GO" id="GO:0006941">
    <property type="term" value="P:striated muscle contraction"/>
    <property type="evidence" value="ECO:0007669"/>
    <property type="project" value="TreeGrafter"/>
</dbReference>
<dbReference type="GO" id="GO:0005219">
    <property type="term" value="F:ryanodine-sensitive calcium-release channel activity"/>
    <property type="evidence" value="ECO:0007669"/>
    <property type="project" value="InterPro"/>
</dbReference>
<keyword evidence="3" id="KW-1185">Reference proteome</keyword>
<dbReference type="PROSITE" id="PS50919">
    <property type="entry name" value="MIR"/>
    <property type="match status" value="2"/>
</dbReference>
<keyword evidence="1" id="KW-0677">Repeat</keyword>
<dbReference type="InterPro" id="IPR015925">
    <property type="entry name" value="Ryanodine_IP3_receptor"/>
</dbReference>
<evidence type="ECO:0000259" key="2">
    <source>
        <dbReference type="PROSITE" id="PS50919"/>
    </source>
</evidence>
<name>A0A914E6D5_9BILA</name>
<evidence type="ECO:0000313" key="4">
    <source>
        <dbReference type="WBParaSite" id="ACRNAN_scaffold5652.g18812.t1"/>
    </source>
</evidence>
<dbReference type="PANTHER" id="PTHR46399">
    <property type="entry name" value="B30.2/SPRY DOMAIN-CONTAINING PROTEIN"/>
    <property type="match status" value="1"/>
</dbReference>
<dbReference type="SUPFAM" id="SSF82109">
    <property type="entry name" value="MIR domain"/>
    <property type="match status" value="1"/>
</dbReference>
<dbReference type="FunFam" id="2.80.10.50:FF:000021">
    <property type="entry name" value="Ryanodine receptor, isoform F"/>
    <property type="match status" value="1"/>
</dbReference>
<dbReference type="GO" id="GO:0034704">
    <property type="term" value="C:calcium channel complex"/>
    <property type="evidence" value="ECO:0007669"/>
    <property type="project" value="TreeGrafter"/>
</dbReference>
<dbReference type="GO" id="GO:0042383">
    <property type="term" value="C:sarcolemma"/>
    <property type="evidence" value="ECO:0007669"/>
    <property type="project" value="TreeGrafter"/>
</dbReference>
<dbReference type="GO" id="GO:0030018">
    <property type="term" value="C:Z disc"/>
    <property type="evidence" value="ECO:0007669"/>
    <property type="project" value="TreeGrafter"/>
</dbReference>
<dbReference type="InterPro" id="IPR016093">
    <property type="entry name" value="MIR_motif"/>
</dbReference>
<dbReference type="Proteomes" id="UP000887540">
    <property type="component" value="Unplaced"/>
</dbReference>
<dbReference type="AlphaFoldDB" id="A0A914E6D5"/>
<proteinExistence type="predicted"/>
<dbReference type="Pfam" id="PF08709">
    <property type="entry name" value="Ins145_P3_rec"/>
    <property type="match status" value="1"/>
</dbReference>
<sequence length="229" mass="25158">MTDKEETGAGEQDDVSFLRTGDIVALTCTSHTKDGQIGTERVCMCTEGFGNRMCTLENVSDKDIPPDIAMCMLYIDNALSVRALQEMMSVEKEIKGTSGGGGHKTLLYGHAVQLKHVQSEMYLACLSSCSSNDKLAFDVGVQESNEGEACWWIIHPASKQRSEGEKVRVGDDVILVSVATERYLHMSVNKGNHYMVIASFHQTLWNITSVSSGSVRMRNMGKKIQGLAR</sequence>
<dbReference type="InterPro" id="IPR013333">
    <property type="entry name" value="Ryan_recept"/>
</dbReference>
<dbReference type="GO" id="GO:0014808">
    <property type="term" value="P:release of sequestered calcium ion into cytosol by sarcoplasmic reticulum"/>
    <property type="evidence" value="ECO:0007669"/>
    <property type="project" value="TreeGrafter"/>
</dbReference>
<evidence type="ECO:0000256" key="1">
    <source>
        <dbReference type="ARBA" id="ARBA00022737"/>
    </source>
</evidence>
<reference evidence="4" key="1">
    <citation type="submission" date="2022-11" db="UniProtKB">
        <authorList>
            <consortium name="WormBaseParasite"/>
        </authorList>
    </citation>
    <scope>IDENTIFICATION</scope>
</reference>
<evidence type="ECO:0000313" key="3">
    <source>
        <dbReference type="Proteomes" id="UP000887540"/>
    </source>
</evidence>
<protein>
    <submittedName>
        <fullName evidence="4">MIR domain-containing protein</fullName>
    </submittedName>
</protein>
<dbReference type="InterPro" id="IPR036300">
    <property type="entry name" value="MIR_dom_sf"/>
</dbReference>
<dbReference type="Gene3D" id="2.80.10.50">
    <property type="match status" value="1"/>
</dbReference>
<dbReference type="PRINTS" id="PR00795">
    <property type="entry name" value="RYANODINER"/>
</dbReference>
<dbReference type="GO" id="GO:0005790">
    <property type="term" value="C:smooth endoplasmic reticulum"/>
    <property type="evidence" value="ECO:0007669"/>
    <property type="project" value="TreeGrafter"/>
</dbReference>
<dbReference type="WBParaSite" id="ACRNAN_scaffold5652.g18812.t1">
    <property type="protein sequence ID" value="ACRNAN_scaffold5652.g18812.t1"/>
    <property type="gene ID" value="ACRNAN_scaffold5652.g18812"/>
</dbReference>
<dbReference type="GO" id="GO:0033017">
    <property type="term" value="C:sarcoplasmic reticulum membrane"/>
    <property type="evidence" value="ECO:0007669"/>
    <property type="project" value="TreeGrafter"/>
</dbReference>
<dbReference type="PANTHER" id="PTHR46399:SF8">
    <property type="entry name" value="B30.2_SPRY DOMAIN-CONTAINING PROTEIN"/>
    <property type="match status" value="1"/>
</dbReference>
<organism evidence="3 4">
    <name type="scientific">Acrobeloides nanus</name>
    <dbReference type="NCBI Taxonomy" id="290746"/>
    <lineage>
        <taxon>Eukaryota</taxon>
        <taxon>Metazoa</taxon>
        <taxon>Ecdysozoa</taxon>
        <taxon>Nematoda</taxon>
        <taxon>Chromadorea</taxon>
        <taxon>Rhabditida</taxon>
        <taxon>Tylenchina</taxon>
        <taxon>Cephalobomorpha</taxon>
        <taxon>Cephaloboidea</taxon>
        <taxon>Cephalobidae</taxon>
        <taxon>Acrobeloides</taxon>
    </lineage>
</organism>
<feature type="domain" description="MIR" evidence="2">
    <location>
        <begin position="164"/>
        <end position="210"/>
    </location>
</feature>
<dbReference type="InterPro" id="IPR014821">
    <property type="entry name" value="Ins145_P3_rcpt"/>
</dbReference>
<accession>A0A914E6D5</accession>